<dbReference type="PANTHER" id="PTHR31251">
    <property type="entry name" value="SQUAMOSA PROMOTER-BINDING-LIKE PROTEIN 4"/>
    <property type="match status" value="1"/>
</dbReference>
<feature type="compositionally biased region" description="Low complexity" evidence="4">
    <location>
        <begin position="316"/>
        <end position="342"/>
    </location>
</feature>
<keyword evidence="1" id="KW-0479">Metal-binding</keyword>
<dbReference type="GO" id="GO:0003677">
    <property type="term" value="F:DNA binding"/>
    <property type="evidence" value="ECO:0007669"/>
    <property type="project" value="InterPro"/>
</dbReference>
<dbReference type="PANTHER" id="PTHR31251:SF169">
    <property type="entry name" value="SQUAMOSA PROMOTER-BINDING-LIKE PROTEIN 8"/>
    <property type="match status" value="1"/>
</dbReference>
<dbReference type="Gene3D" id="4.10.1100.10">
    <property type="entry name" value="Transcription factor, SBP-box domain"/>
    <property type="match status" value="1"/>
</dbReference>
<feature type="region of interest" description="Disordered" evidence="4">
    <location>
        <begin position="107"/>
        <end position="144"/>
    </location>
</feature>
<dbReference type="Proteomes" id="UP001055712">
    <property type="component" value="Unassembled WGS sequence"/>
</dbReference>
<dbReference type="InterPro" id="IPR036893">
    <property type="entry name" value="SBP_sf"/>
</dbReference>
<evidence type="ECO:0000256" key="4">
    <source>
        <dbReference type="SAM" id="MobiDB-lite"/>
    </source>
</evidence>
<organism evidence="6 7">
    <name type="scientific">Chlorella vulgaris</name>
    <name type="common">Green alga</name>
    <dbReference type="NCBI Taxonomy" id="3077"/>
    <lineage>
        <taxon>Eukaryota</taxon>
        <taxon>Viridiplantae</taxon>
        <taxon>Chlorophyta</taxon>
        <taxon>core chlorophytes</taxon>
        <taxon>Trebouxiophyceae</taxon>
        <taxon>Chlorellales</taxon>
        <taxon>Chlorellaceae</taxon>
        <taxon>Chlorella clade</taxon>
        <taxon>Chlorella</taxon>
    </lineage>
</organism>
<feature type="region of interest" description="Disordered" evidence="4">
    <location>
        <begin position="1"/>
        <end position="36"/>
    </location>
</feature>
<evidence type="ECO:0000313" key="7">
    <source>
        <dbReference type="Proteomes" id="UP001055712"/>
    </source>
</evidence>
<accession>A0A9D4TXQ5</accession>
<evidence type="ECO:0000256" key="2">
    <source>
        <dbReference type="ARBA" id="ARBA00022771"/>
    </source>
</evidence>
<proteinExistence type="predicted"/>
<reference evidence="6" key="2">
    <citation type="submission" date="2020-11" db="EMBL/GenBank/DDBJ databases">
        <authorList>
            <person name="Cecchin M."/>
            <person name="Marcolungo L."/>
            <person name="Rossato M."/>
            <person name="Girolomoni L."/>
            <person name="Cosentino E."/>
            <person name="Cuine S."/>
            <person name="Li-Beisson Y."/>
            <person name="Delledonne M."/>
            <person name="Ballottari M."/>
        </authorList>
    </citation>
    <scope>NUCLEOTIDE SEQUENCE</scope>
    <source>
        <strain evidence="6">211/11P</strain>
        <tissue evidence="6">Whole cell</tissue>
    </source>
</reference>
<dbReference type="GO" id="GO:0005634">
    <property type="term" value="C:nucleus"/>
    <property type="evidence" value="ECO:0007669"/>
    <property type="project" value="InterPro"/>
</dbReference>
<gene>
    <name evidence="6" type="ORF">D9Q98_000212</name>
</gene>
<keyword evidence="2" id="KW-0863">Zinc-finger</keyword>
<dbReference type="OrthoDB" id="549553at2759"/>
<evidence type="ECO:0000256" key="1">
    <source>
        <dbReference type="ARBA" id="ARBA00022723"/>
    </source>
</evidence>
<name>A0A9D4TXQ5_CHLVU</name>
<feature type="compositionally biased region" description="Low complexity" evidence="4">
    <location>
        <begin position="121"/>
        <end position="144"/>
    </location>
</feature>
<dbReference type="InterPro" id="IPR044817">
    <property type="entry name" value="SBP-like"/>
</dbReference>
<feature type="compositionally biased region" description="Low complexity" evidence="4">
    <location>
        <begin position="157"/>
        <end position="177"/>
    </location>
</feature>
<sequence>MPPAAAAGSSEIGGDGKTRRGQKGTTRGPRPRLYGRTQCQADGCKSDLAGLPRYHLRNHICLQHKTAESFLKQDAEVRFCQRCGVAHPLAEYDGLKKSCRRMLALHNSRRRKSDNTHPTTAAASAADAGVAASEQQVPPQRRQEQPLQLLPALAGMQLSPGSSRAQPARAPAAGGRSLHSPAASVGSAPLSDGSWQQRGGSNSSSGSGSLSDALPPQPDRPPPPPPRVAADVRLQQASPPSTSQPAGFHAGAALSRALPSAACAAAVPPPLVPVRPLPPPALLSLDPWQQQVSGEPWWAALLLEWDAEQMPLDPGSSSSADTSSAAWGFTPQYQQQPQQSQQHQEELALWAESQMIPLTQVPSMLL</sequence>
<feature type="region of interest" description="Disordered" evidence="4">
    <location>
        <begin position="312"/>
        <end position="345"/>
    </location>
</feature>
<evidence type="ECO:0000313" key="6">
    <source>
        <dbReference type="EMBL" id="KAI3437765.1"/>
    </source>
</evidence>
<dbReference type="PROSITE" id="PS51141">
    <property type="entry name" value="ZF_SBP"/>
    <property type="match status" value="1"/>
</dbReference>
<feature type="domain" description="SBP-type" evidence="5">
    <location>
        <begin position="36"/>
        <end position="113"/>
    </location>
</feature>
<evidence type="ECO:0000256" key="3">
    <source>
        <dbReference type="ARBA" id="ARBA00022833"/>
    </source>
</evidence>
<feature type="compositionally biased region" description="Polar residues" evidence="4">
    <location>
        <begin position="235"/>
        <end position="245"/>
    </location>
</feature>
<protein>
    <recommendedName>
        <fullName evidence="5">SBP-type domain-containing protein</fullName>
    </recommendedName>
</protein>
<evidence type="ECO:0000259" key="5">
    <source>
        <dbReference type="PROSITE" id="PS51141"/>
    </source>
</evidence>
<keyword evidence="7" id="KW-1185">Reference proteome</keyword>
<dbReference type="AlphaFoldDB" id="A0A9D4TXQ5"/>
<feature type="compositionally biased region" description="Low complexity" evidence="4">
    <location>
        <begin position="199"/>
        <end position="214"/>
    </location>
</feature>
<feature type="compositionally biased region" description="Pro residues" evidence="4">
    <location>
        <begin position="215"/>
        <end position="227"/>
    </location>
</feature>
<comment type="caution">
    <text evidence="6">The sequence shown here is derived from an EMBL/GenBank/DDBJ whole genome shotgun (WGS) entry which is preliminary data.</text>
</comment>
<dbReference type="Pfam" id="PF03110">
    <property type="entry name" value="SBP"/>
    <property type="match status" value="1"/>
</dbReference>
<feature type="region of interest" description="Disordered" evidence="4">
    <location>
        <begin position="157"/>
        <end position="248"/>
    </location>
</feature>
<dbReference type="GO" id="GO:0008270">
    <property type="term" value="F:zinc ion binding"/>
    <property type="evidence" value="ECO:0007669"/>
    <property type="project" value="UniProtKB-KW"/>
</dbReference>
<dbReference type="EMBL" id="SIDB01000001">
    <property type="protein sequence ID" value="KAI3437765.1"/>
    <property type="molecule type" value="Genomic_DNA"/>
</dbReference>
<dbReference type="InterPro" id="IPR004333">
    <property type="entry name" value="SBP_dom"/>
</dbReference>
<reference evidence="6" key="1">
    <citation type="journal article" date="2019" name="Plant J.">
        <title>Chlorella vulgaris genome assembly and annotation reveals the molecular basis for metabolic acclimation to high light conditions.</title>
        <authorList>
            <person name="Cecchin M."/>
            <person name="Marcolungo L."/>
            <person name="Rossato M."/>
            <person name="Girolomoni L."/>
            <person name="Cosentino E."/>
            <person name="Cuine S."/>
            <person name="Li-Beisson Y."/>
            <person name="Delledonne M."/>
            <person name="Ballottari M."/>
        </authorList>
    </citation>
    <scope>NUCLEOTIDE SEQUENCE</scope>
    <source>
        <strain evidence="6">211/11P</strain>
    </source>
</reference>
<dbReference type="SUPFAM" id="SSF103612">
    <property type="entry name" value="SBT domain"/>
    <property type="match status" value="1"/>
</dbReference>
<keyword evidence="3" id="KW-0862">Zinc</keyword>